<dbReference type="InterPro" id="IPR022813">
    <property type="entry name" value="SecD/SecF_arch_bac"/>
</dbReference>
<dbReference type="PANTHER" id="PTHR30081:SF1">
    <property type="entry name" value="PROTEIN TRANSLOCASE SUBUNIT SECD"/>
    <property type="match status" value="1"/>
</dbReference>
<dbReference type="Gene3D" id="3.30.1360.200">
    <property type="match status" value="1"/>
</dbReference>
<comment type="caution">
    <text evidence="11">Lacks conserved residue(s) required for the propagation of feature annotation.</text>
</comment>
<feature type="domain" description="Protein translocase subunit SecDF P1" evidence="14">
    <location>
        <begin position="243"/>
        <end position="301"/>
    </location>
</feature>
<dbReference type="Pfam" id="PF13721">
    <property type="entry name" value="SecD-TM1"/>
    <property type="match status" value="1"/>
</dbReference>
<sequence>MSGALVVNRYPLWKNLLIISALLVAGFFAMPNIYGEDPAIQVLASRGSTIDGKLEDELHSALQAAGITPKRIQRGADRLLVRFPDTEVQLRAQDIVRSALGNDYVVALNLAPAAPGWLTDFGALPMYLGLDLRGGVHFLMEVDVNAAVRQAEERYVGELKSMFRKEKLRYRTVMRDASELESQAIKVSFHNPAPRDRAYELIRKEFQDFDVRQQDANRDAKTEFQLILTLTETAIRDLKHFALQQNITTLRNRVNELGVAEPLIQQQGENRIVVQLPGVQDTARAKDILGATATLEFRAVYEGDAQAARDSGRVPLGARLYPRRQGGYILLKRQVIITGEHITNAASGIDQESGSPDVSIALDGYGGNIMDAHTKENIGKRMAVVFIENKVETHRVDGENVRKRRTIVEVINAAVIQGRFGSRFHITGLDSTEEARNLALLLRAGALAAPIEIVEERTVGPSLGKENIAMGFRSVVIGFVLVLVFMAIYYRVFGIVADIALAVNLVMIVGVLSMLQATLTLPGIAGIVLTTGMAVDANVLIFERIREEIRNGNTPQASIYAGYEKAFSTITDANITTLIAAIVLFGFGTGPIKGFAITLSIGIVTSLFTAILGTRAIINLVYGGRRVAKLHV</sequence>
<dbReference type="Gene3D" id="3.30.70.260">
    <property type="match status" value="1"/>
</dbReference>
<feature type="transmembrane region" description="Helical" evidence="11">
    <location>
        <begin position="566"/>
        <end position="588"/>
    </location>
</feature>
<comment type="similarity">
    <text evidence="9 11">Belongs to the SecD/SecF family. SecD subfamily.</text>
</comment>
<reference evidence="17" key="1">
    <citation type="submission" date="2019-02" db="EMBL/GenBank/DDBJ databases">
        <authorList>
            <person name="Gruber-Vodicka R. H."/>
            <person name="Seah K. B. B."/>
        </authorList>
    </citation>
    <scope>NUCLEOTIDE SEQUENCE</scope>
    <source>
        <strain evidence="17">BECK_BZ163</strain>
        <strain evidence="18">BECK_BZ164</strain>
        <strain evidence="16">BECK_BZ165</strain>
    </source>
</reference>
<dbReference type="GO" id="GO:0006605">
    <property type="term" value="P:protein targeting"/>
    <property type="evidence" value="ECO:0007669"/>
    <property type="project" value="UniProtKB-UniRule"/>
</dbReference>
<comment type="function">
    <text evidence="11">Part of the Sec protein translocase complex. Interacts with the SecYEG preprotein conducting channel. SecDF uses the proton motive force (PMF) to complete protein translocation after the ATP-dependent function of SecA.</text>
</comment>
<evidence type="ECO:0000256" key="11">
    <source>
        <dbReference type="HAMAP-Rule" id="MF_01463"/>
    </source>
</evidence>
<feature type="transmembrane region" description="Helical" evidence="11">
    <location>
        <begin position="470"/>
        <end position="492"/>
    </location>
</feature>
<comment type="subunit">
    <text evidence="11">Forms a complex with SecF. Part of the essential Sec protein translocation apparatus which comprises SecA, SecYEG and auxiliary proteins SecDF-YajC and YidC.</text>
</comment>
<evidence type="ECO:0000256" key="7">
    <source>
        <dbReference type="ARBA" id="ARBA00023010"/>
    </source>
</evidence>
<dbReference type="Gene3D" id="1.20.1640.10">
    <property type="entry name" value="Multidrug efflux transporter AcrB transmembrane domain"/>
    <property type="match status" value="1"/>
</dbReference>
<dbReference type="GO" id="GO:0005886">
    <property type="term" value="C:plasma membrane"/>
    <property type="evidence" value="ECO:0007669"/>
    <property type="project" value="UniProtKB-SubCell"/>
</dbReference>
<evidence type="ECO:0000256" key="10">
    <source>
        <dbReference type="ARBA" id="ARBA00068220"/>
    </source>
</evidence>
<keyword evidence="6 11" id="KW-1133">Transmembrane helix</keyword>
<dbReference type="PANTHER" id="PTHR30081">
    <property type="entry name" value="PROTEIN-EXPORT MEMBRANE PROTEIN SEC"/>
    <property type="match status" value="1"/>
</dbReference>
<feature type="domain" description="SecD export protein N-terminal TM" evidence="13">
    <location>
        <begin position="8"/>
        <end position="108"/>
    </location>
</feature>
<dbReference type="GO" id="GO:0043952">
    <property type="term" value="P:protein transport by the Sec complex"/>
    <property type="evidence" value="ECO:0007669"/>
    <property type="project" value="UniProtKB-UniRule"/>
</dbReference>
<dbReference type="GO" id="GO:0015450">
    <property type="term" value="F:protein-transporting ATPase activity"/>
    <property type="evidence" value="ECO:0007669"/>
    <property type="project" value="InterPro"/>
</dbReference>
<evidence type="ECO:0000256" key="4">
    <source>
        <dbReference type="ARBA" id="ARBA00022692"/>
    </source>
</evidence>
<dbReference type="Pfam" id="PF02355">
    <property type="entry name" value="SecD_SecF_C"/>
    <property type="match status" value="1"/>
</dbReference>
<evidence type="ECO:0000259" key="13">
    <source>
        <dbReference type="Pfam" id="PF13721"/>
    </source>
</evidence>
<dbReference type="EMBL" id="CAADEZ010000024">
    <property type="protein sequence ID" value="VFJ45478.1"/>
    <property type="molecule type" value="Genomic_DNA"/>
</dbReference>
<evidence type="ECO:0000259" key="14">
    <source>
        <dbReference type="Pfam" id="PF21760"/>
    </source>
</evidence>
<dbReference type="InterPro" id="IPR055344">
    <property type="entry name" value="SecD_SecF_C_bact"/>
</dbReference>
<dbReference type="Pfam" id="PF07549">
    <property type="entry name" value="Sec_GG"/>
    <property type="match status" value="1"/>
</dbReference>
<protein>
    <recommendedName>
        <fullName evidence="10 11">Protein translocase subunit SecD</fullName>
    </recommendedName>
</protein>
<evidence type="ECO:0000256" key="5">
    <source>
        <dbReference type="ARBA" id="ARBA00022927"/>
    </source>
</evidence>
<evidence type="ECO:0000256" key="3">
    <source>
        <dbReference type="ARBA" id="ARBA00022475"/>
    </source>
</evidence>
<dbReference type="EMBL" id="CAADFA010000024">
    <property type="protein sequence ID" value="VFJ45359.1"/>
    <property type="molecule type" value="Genomic_DNA"/>
</dbReference>
<evidence type="ECO:0000313" key="18">
    <source>
        <dbReference type="EMBL" id="VFK06641.1"/>
    </source>
</evidence>
<keyword evidence="5 11" id="KW-0653">Protein transport</keyword>
<dbReference type="InterPro" id="IPR022646">
    <property type="entry name" value="SecD/SecF_CS"/>
</dbReference>
<keyword evidence="7 11" id="KW-0811">Translocation</keyword>
<evidence type="ECO:0000256" key="9">
    <source>
        <dbReference type="ARBA" id="ARBA00060774"/>
    </source>
</evidence>
<dbReference type="InterPro" id="IPR001036">
    <property type="entry name" value="Acrflvin-R"/>
</dbReference>
<dbReference type="PRINTS" id="PR00702">
    <property type="entry name" value="ACRIFLAVINRP"/>
</dbReference>
<gene>
    <name evidence="11" type="primary">secD</name>
    <name evidence="17" type="ORF">BECKFM1743A_GA0114220_1002415</name>
    <name evidence="18" type="ORF">BECKFM1743B_GA0114221_100222</name>
    <name evidence="16" type="ORF">BECKFM1743C_GA0114222_100241</name>
</gene>
<dbReference type="FunFam" id="3.30.70.3400:FF:000003">
    <property type="entry name" value="Preprotein translocase subunit SecD"/>
    <property type="match status" value="1"/>
</dbReference>
<dbReference type="NCBIfam" id="TIGR00916">
    <property type="entry name" value="2A0604s01"/>
    <property type="match status" value="1"/>
</dbReference>
<evidence type="ECO:0000313" key="16">
    <source>
        <dbReference type="EMBL" id="VFJ45359.1"/>
    </source>
</evidence>
<feature type="transmembrane region" description="Helical" evidence="11">
    <location>
        <begin position="594"/>
        <end position="622"/>
    </location>
</feature>
<dbReference type="InterPro" id="IPR048631">
    <property type="entry name" value="SecD_1st"/>
</dbReference>
<evidence type="ECO:0000313" key="17">
    <source>
        <dbReference type="EMBL" id="VFJ45478.1"/>
    </source>
</evidence>
<evidence type="ECO:0000256" key="8">
    <source>
        <dbReference type="ARBA" id="ARBA00023136"/>
    </source>
</evidence>
<feature type="transmembrane region" description="Helical" evidence="11">
    <location>
        <begin position="523"/>
        <end position="545"/>
    </location>
</feature>
<keyword evidence="3 11" id="KW-1003">Cell membrane</keyword>
<comment type="subcellular location">
    <subcellularLocation>
        <location evidence="1 11">Cell membrane</location>
        <topology evidence="1 11">Multi-pass membrane protein</topology>
    </subcellularLocation>
</comment>
<dbReference type="FunFam" id="1.20.1640.10:FF:000004">
    <property type="entry name" value="Protein translocase subunit SecD"/>
    <property type="match status" value="1"/>
</dbReference>
<organism evidence="17">
    <name type="scientific">Candidatus Kentrum sp. FM</name>
    <dbReference type="NCBI Taxonomy" id="2126340"/>
    <lineage>
        <taxon>Bacteria</taxon>
        <taxon>Pseudomonadati</taxon>
        <taxon>Pseudomonadota</taxon>
        <taxon>Gammaproteobacteria</taxon>
        <taxon>Candidatus Kentrum</taxon>
    </lineage>
</organism>
<dbReference type="HAMAP" id="MF_01463_B">
    <property type="entry name" value="SecD_B"/>
    <property type="match status" value="1"/>
</dbReference>
<dbReference type="InterPro" id="IPR027398">
    <property type="entry name" value="SecD-TM"/>
</dbReference>
<evidence type="ECO:0000256" key="2">
    <source>
        <dbReference type="ARBA" id="ARBA00022448"/>
    </source>
</evidence>
<dbReference type="Pfam" id="PF22599">
    <property type="entry name" value="SecDF_P1_head"/>
    <property type="match status" value="1"/>
</dbReference>
<evidence type="ECO:0000256" key="1">
    <source>
        <dbReference type="ARBA" id="ARBA00004651"/>
    </source>
</evidence>
<keyword evidence="4 11" id="KW-0812">Transmembrane</keyword>
<evidence type="ECO:0000259" key="15">
    <source>
        <dbReference type="Pfam" id="PF22599"/>
    </source>
</evidence>
<keyword evidence="8 11" id="KW-0472">Membrane</keyword>
<dbReference type="SUPFAM" id="SSF82866">
    <property type="entry name" value="Multidrug efflux transporter AcrB transmembrane domain"/>
    <property type="match status" value="1"/>
</dbReference>
<dbReference type="Pfam" id="PF21760">
    <property type="entry name" value="SecD_1st"/>
    <property type="match status" value="1"/>
</dbReference>
<dbReference type="GO" id="GO:0065002">
    <property type="term" value="P:intracellular protein transmembrane transport"/>
    <property type="evidence" value="ECO:0007669"/>
    <property type="project" value="UniProtKB-UniRule"/>
</dbReference>
<proteinExistence type="inferred from homology"/>
<feature type="transmembrane region" description="Helical" evidence="11">
    <location>
        <begin position="499"/>
        <end position="517"/>
    </location>
</feature>
<dbReference type="FunFam" id="3.30.1360.200:FF:000001">
    <property type="entry name" value="Protein translocase subunit SecD"/>
    <property type="match status" value="1"/>
</dbReference>
<accession>A0A450S1F1</accession>
<dbReference type="Gene3D" id="3.30.70.3400">
    <property type="match status" value="2"/>
</dbReference>
<evidence type="ECO:0000256" key="6">
    <source>
        <dbReference type="ARBA" id="ARBA00022989"/>
    </source>
</evidence>
<dbReference type="InterPro" id="IPR005791">
    <property type="entry name" value="SecD"/>
</dbReference>
<dbReference type="AlphaFoldDB" id="A0A450S1F1"/>
<feature type="domain" description="Protein export membrane protein SecD/SecF C-terminal" evidence="12">
    <location>
        <begin position="451"/>
        <end position="618"/>
    </location>
</feature>
<dbReference type="EMBL" id="CAADFL010000022">
    <property type="protein sequence ID" value="VFK06641.1"/>
    <property type="molecule type" value="Genomic_DNA"/>
</dbReference>
<feature type="domain" description="SecDF P1 head subdomain" evidence="15">
    <location>
        <begin position="321"/>
        <end position="449"/>
    </location>
</feature>
<dbReference type="InterPro" id="IPR048634">
    <property type="entry name" value="SecD_SecF_C"/>
</dbReference>
<keyword evidence="2 11" id="KW-0813">Transport</keyword>
<evidence type="ECO:0000259" key="12">
    <source>
        <dbReference type="Pfam" id="PF02355"/>
    </source>
</evidence>
<dbReference type="NCBIfam" id="TIGR01129">
    <property type="entry name" value="secD"/>
    <property type="match status" value="1"/>
</dbReference>
<dbReference type="InterPro" id="IPR054384">
    <property type="entry name" value="SecDF_P1_head"/>
</dbReference>
<name>A0A450S1F1_9GAMM</name>